<protein>
    <submittedName>
        <fullName evidence="1">Uncharacterized protein</fullName>
    </submittedName>
</protein>
<sequence length="19" mass="2117">MEISVLKGSEKEGPPRVLF</sequence>
<evidence type="ECO:0000313" key="1">
    <source>
        <dbReference type="EMBL" id="MBX58361.1"/>
    </source>
</evidence>
<dbReference type="AlphaFoldDB" id="A0A2P2PUG3"/>
<organism evidence="1">
    <name type="scientific">Rhizophora mucronata</name>
    <name type="common">Asiatic mangrove</name>
    <dbReference type="NCBI Taxonomy" id="61149"/>
    <lineage>
        <taxon>Eukaryota</taxon>
        <taxon>Viridiplantae</taxon>
        <taxon>Streptophyta</taxon>
        <taxon>Embryophyta</taxon>
        <taxon>Tracheophyta</taxon>
        <taxon>Spermatophyta</taxon>
        <taxon>Magnoliopsida</taxon>
        <taxon>eudicotyledons</taxon>
        <taxon>Gunneridae</taxon>
        <taxon>Pentapetalae</taxon>
        <taxon>rosids</taxon>
        <taxon>fabids</taxon>
        <taxon>Malpighiales</taxon>
        <taxon>Rhizophoraceae</taxon>
        <taxon>Rhizophora</taxon>
    </lineage>
</organism>
<name>A0A2P2PUG3_RHIMU</name>
<accession>A0A2P2PUG3</accession>
<proteinExistence type="predicted"/>
<reference evidence="1" key="1">
    <citation type="submission" date="2018-02" db="EMBL/GenBank/DDBJ databases">
        <title>Rhizophora mucronata_Transcriptome.</title>
        <authorList>
            <person name="Meera S.P."/>
            <person name="Sreeshan A."/>
            <person name="Augustine A."/>
        </authorList>
    </citation>
    <scope>NUCLEOTIDE SEQUENCE</scope>
    <source>
        <tissue evidence="1">Leaf</tissue>
    </source>
</reference>
<dbReference type="EMBL" id="GGEC01077877">
    <property type="protein sequence ID" value="MBX58361.1"/>
    <property type="molecule type" value="Transcribed_RNA"/>
</dbReference>